<name>A0ABN8ILC4_9NEOP</name>
<reference evidence="2" key="1">
    <citation type="submission" date="2022-03" db="EMBL/GenBank/DDBJ databases">
        <authorList>
            <person name="Martin H S."/>
        </authorList>
    </citation>
    <scope>NUCLEOTIDE SEQUENCE</scope>
</reference>
<evidence type="ECO:0000313" key="3">
    <source>
        <dbReference type="Proteomes" id="UP000837857"/>
    </source>
</evidence>
<keyword evidence="3" id="KW-1185">Reference proteome</keyword>
<proteinExistence type="predicted"/>
<feature type="region of interest" description="Disordered" evidence="1">
    <location>
        <begin position="107"/>
        <end position="129"/>
    </location>
</feature>
<sequence>MRGKREGEEPRVVAGSGGSFKAKQWRCSRRIANIGEYEGPRALREKWTGSEAGNTTKFLREIPARRPRNFRAIPLPTSVAAATKARTVPPTANGFPIIARLGRAVNATGSRAEPADKRHPSTHPPPTLSTLLAPIRDEGGGFIDASTTREHTVQVSADKASARLCHVCRARAESGGQLNGNAAGEAMGREARVGNKGPVALSGERNILGVMAKRLGDYEEEYEGGMGFCWAGAYNSERIIK</sequence>
<dbReference type="EMBL" id="OW152836">
    <property type="protein sequence ID" value="CAH2057481.1"/>
    <property type="molecule type" value="Genomic_DNA"/>
</dbReference>
<gene>
    <name evidence="2" type="ORF">IPOD504_LOCUS10265</name>
</gene>
<organism evidence="2 3">
    <name type="scientific">Iphiclides podalirius</name>
    <name type="common">scarce swallowtail</name>
    <dbReference type="NCBI Taxonomy" id="110791"/>
    <lineage>
        <taxon>Eukaryota</taxon>
        <taxon>Metazoa</taxon>
        <taxon>Ecdysozoa</taxon>
        <taxon>Arthropoda</taxon>
        <taxon>Hexapoda</taxon>
        <taxon>Insecta</taxon>
        <taxon>Pterygota</taxon>
        <taxon>Neoptera</taxon>
        <taxon>Endopterygota</taxon>
        <taxon>Lepidoptera</taxon>
        <taxon>Glossata</taxon>
        <taxon>Ditrysia</taxon>
        <taxon>Papilionoidea</taxon>
        <taxon>Papilionidae</taxon>
        <taxon>Papilioninae</taxon>
        <taxon>Iphiclides</taxon>
    </lineage>
</organism>
<protein>
    <submittedName>
        <fullName evidence="2">Uncharacterized protein</fullName>
    </submittedName>
</protein>
<dbReference type="Proteomes" id="UP000837857">
    <property type="component" value="Chromosome 24"/>
</dbReference>
<evidence type="ECO:0000313" key="2">
    <source>
        <dbReference type="EMBL" id="CAH2057481.1"/>
    </source>
</evidence>
<accession>A0ABN8ILC4</accession>
<evidence type="ECO:0000256" key="1">
    <source>
        <dbReference type="SAM" id="MobiDB-lite"/>
    </source>
</evidence>
<feature type="non-terminal residue" evidence="2">
    <location>
        <position position="241"/>
    </location>
</feature>